<name>A0A226X1R1_CABSO</name>
<dbReference type="AlphaFoldDB" id="A0A226X1R1"/>
<comment type="caution">
    <text evidence="1">The sequence shown here is derived from an EMBL/GenBank/DDBJ whole genome shotgun (WGS) entry which is preliminary data.</text>
</comment>
<dbReference type="Proteomes" id="UP000214720">
    <property type="component" value="Unassembled WGS sequence"/>
</dbReference>
<evidence type="ECO:0000313" key="2">
    <source>
        <dbReference type="Proteomes" id="UP000214720"/>
    </source>
</evidence>
<protein>
    <submittedName>
        <fullName evidence="1">Uncharacterized protein</fullName>
    </submittedName>
</protein>
<dbReference type="EMBL" id="MTHB01000111">
    <property type="protein sequence ID" value="OXC76818.1"/>
    <property type="molecule type" value="Genomic_DNA"/>
</dbReference>
<evidence type="ECO:0000313" key="1">
    <source>
        <dbReference type="EMBL" id="OXC76818.1"/>
    </source>
</evidence>
<proteinExistence type="predicted"/>
<gene>
    <name evidence="1" type="ORF">BSU04_19555</name>
</gene>
<organism evidence="1 2">
    <name type="scientific">Caballeronia sordidicola</name>
    <name type="common">Burkholderia sordidicola</name>
    <dbReference type="NCBI Taxonomy" id="196367"/>
    <lineage>
        <taxon>Bacteria</taxon>
        <taxon>Pseudomonadati</taxon>
        <taxon>Pseudomonadota</taxon>
        <taxon>Betaproteobacteria</taxon>
        <taxon>Burkholderiales</taxon>
        <taxon>Burkholderiaceae</taxon>
        <taxon>Caballeronia</taxon>
    </lineage>
</organism>
<accession>A0A226X1R1</accession>
<sequence length="43" mass="4806">MREAPIQNGRIDRGMRVSRQGIVSAMAEFEQWPKRDSAAVCAS</sequence>
<reference evidence="2" key="1">
    <citation type="submission" date="2017-01" db="EMBL/GenBank/DDBJ databases">
        <title>Genome Analysis of Deinococcus marmoris KOPRI26562.</title>
        <authorList>
            <person name="Kim J.H."/>
            <person name="Oh H.-M."/>
        </authorList>
    </citation>
    <scope>NUCLEOTIDE SEQUENCE [LARGE SCALE GENOMIC DNA]</scope>
    <source>
        <strain evidence="2">PAMC 26633</strain>
    </source>
</reference>